<evidence type="ECO:0000256" key="14">
    <source>
        <dbReference type="HAMAP-Rule" id="MF_00077"/>
    </source>
</evidence>
<evidence type="ECO:0000313" key="16">
    <source>
        <dbReference type="Proteomes" id="UP000077275"/>
    </source>
</evidence>
<comment type="function">
    <text evidence="1 14">Specifically catalyzes the AdoMet-dependent 2'-O-ribose methylation of cytidine at position 56 in tRNAs.</text>
</comment>
<dbReference type="InterPro" id="IPR029026">
    <property type="entry name" value="tRNA_m1G_MTases_N"/>
</dbReference>
<comment type="catalytic activity">
    <reaction evidence="13 14">
        <text>cytidine(56) in tRNA + S-adenosyl-L-methionine = 2'-O-methylcytidine(56) in tRNA + S-adenosyl-L-homocysteine + H(+)</text>
        <dbReference type="Rhea" id="RHEA:42968"/>
        <dbReference type="Rhea" id="RHEA-COMP:10308"/>
        <dbReference type="Rhea" id="RHEA-COMP:10309"/>
        <dbReference type="ChEBI" id="CHEBI:15378"/>
        <dbReference type="ChEBI" id="CHEBI:57856"/>
        <dbReference type="ChEBI" id="CHEBI:59789"/>
        <dbReference type="ChEBI" id="CHEBI:74495"/>
        <dbReference type="ChEBI" id="CHEBI:82748"/>
        <dbReference type="EC" id="2.1.1.206"/>
    </reaction>
</comment>
<evidence type="ECO:0000256" key="3">
    <source>
        <dbReference type="ARBA" id="ARBA00010324"/>
    </source>
</evidence>
<comment type="caution">
    <text evidence="15">The sequence shown here is derived from an EMBL/GenBank/DDBJ whole genome shotgun (WGS) entry which is preliminary data.</text>
</comment>
<comment type="subcellular location">
    <subcellularLocation>
        <location evidence="2 14">Cytoplasm</location>
    </subcellularLocation>
</comment>
<evidence type="ECO:0000256" key="9">
    <source>
        <dbReference type="ARBA" id="ARBA00022679"/>
    </source>
</evidence>
<comment type="similarity">
    <text evidence="3 14">Belongs to the aTrm56 family.</text>
</comment>
<proteinExistence type="inferred from homology"/>
<dbReference type="PANTHER" id="PTHR42197">
    <property type="entry name" value="TRNA (CYTIDINE(56)-2'-O)-METHYLTRANSFERASE"/>
    <property type="match status" value="1"/>
</dbReference>
<evidence type="ECO:0000256" key="11">
    <source>
        <dbReference type="ARBA" id="ARBA00022694"/>
    </source>
</evidence>
<dbReference type="InterPro" id="IPR029028">
    <property type="entry name" value="Alpha/beta_knot_MTases"/>
</dbReference>
<dbReference type="EC" id="2.1.1.206" evidence="5 14"/>
<feature type="binding site" evidence="14">
    <location>
        <position position="91"/>
    </location>
    <ligand>
        <name>S-adenosyl-L-methionine</name>
        <dbReference type="ChEBI" id="CHEBI:59789"/>
    </ligand>
</feature>
<dbReference type="Proteomes" id="UP000077275">
    <property type="component" value="Unassembled WGS sequence"/>
</dbReference>
<keyword evidence="11 14" id="KW-0819">tRNA processing</keyword>
<dbReference type="PIRSF" id="PIRSF016123">
    <property type="entry name" value="UCP016123"/>
    <property type="match status" value="1"/>
</dbReference>
<evidence type="ECO:0000256" key="10">
    <source>
        <dbReference type="ARBA" id="ARBA00022691"/>
    </source>
</evidence>
<sequence length="191" mass="21874">MNTNCDYMNINVLRLDHRVKRDVRITTHVCLTARAFGASKIYLSGEEDEKLMKNVEDVVTRWGGSFEIAYKKNYMNLIDEWQNNGGEVIHLTMYGSQVQNVVEEIKSSEKDKLIVVGGSRVPTKIYKKSDWNVSVTNQPHSEVSSLAVFQHMIMDGEEFNLDFNDAIFEVVPVAEGKQVNIHENNEKINDF</sequence>
<organism evidence="15 16">
    <name type="scientific">Methanobrevibacter cuticularis</name>
    <dbReference type="NCBI Taxonomy" id="47311"/>
    <lineage>
        <taxon>Archaea</taxon>
        <taxon>Methanobacteriati</taxon>
        <taxon>Methanobacteriota</taxon>
        <taxon>Methanomada group</taxon>
        <taxon>Methanobacteria</taxon>
        <taxon>Methanobacteriales</taxon>
        <taxon>Methanobacteriaceae</taxon>
        <taxon>Methanobrevibacter</taxon>
    </lineage>
</organism>
<evidence type="ECO:0000256" key="7">
    <source>
        <dbReference type="ARBA" id="ARBA00022490"/>
    </source>
</evidence>
<dbReference type="GO" id="GO:0005737">
    <property type="term" value="C:cytoplasm"/>
    <property type="evidence" value="ECO:0007669"/>
    <property type="project" value="UniProtKB-SubCell"/>
</dbReference>
<evidence type="ECO:0000256" key="4">
    <source>
        <dbReference type="ARBA" id="ARBA00011738"/>
    </source>
</evidence>
<dbReference type="STRING" id="47311.MBCUT_03280"/>
<reference evidence="15 16" key="1">
    <citation type="submission" date="2016-04" db="EMBL/GenBank/DDBJ databases">
        <title>Genome sequence of Methanobrevibacter cuticularis DSM 11139.</title>
        <authorList>
            <person name="Poehlein A."/>
            <person name="Seedorf H."/>
            <person name="Daniel R."/>
        </authorList>
    </citation>
    <scope>NUCLEOTIDE SEQUENCE [LARGE SCALE GENOMIC DNA]</scope>
    <source>
        <strain evidence="15 16">DSM 11139</strain>
    </source>
</reference>
<dbReference type="CDD" id="cd18083">
    <property type="entry name" value="aTrm56-like"/>
    <property type="match status" value="1"/>
</dbReference>
<evidence type="ECO:0000313" key="15">
    <source>
        <dbReference type="EMBL" id="KZX17281.1"/>
    </source>
</evidence>
<dbReference type="Pfam" id="PF01994">
    <property type="entry name" value="Trm56"/>
    <property type="match status" value="1"/>
</dbReference>
<evidence type="ECO:0000256" key="12">
    <source>
        <dbReference type="ARBA" id="ARBA00029826"/>
    </source>
</evidence>
<dbReference type="AlphaFoldDB" id="A0A166F3M0"/>
<protein>
    <recommendedName>
        <fullName evidence="6 14">tRNA (cytidine(56)-2'-O)-methyltransferase</fullName>
        <ecNumber evidence="5 14">2.1.1.206</ecNumber>
    </recommendedName>
    <alternativeName>
        <fullName evidence="12 14">tRNA ribose 2'-O-methyltransferase aTrm56</fullName>
    </alternativeName>
</protein>
<dbReference type="SUPFAM" id="SSF75217">
    <property type="entry name" value="alpha/beta knot"/>
    <property type="match status" value="1"/>
</dbReference>
<dbReference type="EMBL" id="LWMW01000054">
    <property type="protein sequence ID" value="KZX17281.1"/>
    <property type="molecule type" value="Genomic_DNA"/>
</dbReference>
<dbReference type="Gene3D" id="3.40.1280.10">
    <property type="match status" value="1"/>
</dbReference>
<accession>A0A166F3M0</accession>
<keyword evidence="8 14" id="KW-0489">Methyltransferase</keyword>
<keyword evidence="10 14" id="KW-0949">S-adenosyl-L-methionine</keyword>
<dbReference type="InterPro" id="IPR002845">
    <property type="entry name" value="tRNA_mtfrase_aTrm56"/>
</dbReference>
<dbReference type="GO" id="GO:0002128">
    <property type="term" value="P:tRNA nucleoside ribose methylation"/>
    <property type="evidence" value="ECO:0007669"/>
    <property type="project" value="UniProtKB-UniRule"/>
</dbReference>
<comment type="caution">
    <text evidence="14">Lacks conserved residue(s) required for the propagation of feature annotation.</text>
</comment>
<gene>
    <name evidence="15" type="ORF">MBCUT_03280</name>
</gene>
<dbReference type="PANTHER" id="PTHR42197:SF1">
    <property type="entry name" value="TRNA (CYTIDINE(56)-2'-O)-METHYLTRANSFERASE"/>
    <property type="match status" value="1"/>
</dbReference>
<evidence type="ECO:0000256" key="13">
    <source>
        <dbReference type="ARBA" id="ARBA00047792"/>
    </source>
</evidence>
<keyword evidence="9 14" id="KW-0808">Transferase</keyword>
<evidence type="ECO:0000256" key="5">
    <source>
        <dbReference type="ARBA" id="ARBA00012624"/>
    </source>
</evidence>
<evidence type="ECO:0000256" key="1">
    <source>
        <dbReference type="ARBA" id="ARBA00003959"/>
    </source>
</evidence>
<name>A0A166F3M0_9EURY</name>
<comment type="subunit">
    <text evidence="4 14">Homodimer.</text>
</comment>
<evidence type="ECO:0000256" key="2">
    <source>
        <dbReference type="ARBA" id="ARBA00004496"/>
    </source>
</evidence>
<keyword evidence="16" id="KW-1185">Reference proteome</keyword>
<keyword evidence="7 14" id="KW-0963">Cytoplasm</keyword>
<evidence type="ECO:0000256" key="6">
    <source>
        <dbReference type="ARBA" id="ARBA00013709"/>
    </source>
</evidence>
<dbReference type="GO" id="GO:0106059">
    <property type="term" value="F:tRNA (cytidine(56)-2'-O)-methyltransferase activity"/>
    <property type="evidence" value="ECO:0007669"/>
    <property type="project" value="UniProtKB-EC"/>
</dbReference>
<dbReference type="HAMAP" id="MF_00077">
    <property type="entry name" value="tRNA_methyltr_aTrm56"/>
    <property type="match status" value="1"/>
</dbReference>
<dbReference type="PATRIC" id="fig|47311.3.peg.361"/>
<evidence type="ECO:0000256" key="8">
    <source>
        <dbReference type="ARBA" id="ARBA00022603"/>
    </source>
</evidence>